<organism evidence="2 3">
    <name type="scientific">Cuscuta campestris</name>
    <dbReference type="NCBI Taxonomy" id="132261"/>
    <lineage>
        <taxon>Eukaryota</taxon>
        <taxon>Viridiplantae</taxon>
        <taxon>Streptophyta</taxon>
        <taxon>Embryophyta</taxon>
        <taxon>Tracheophyta</taxon>
        <taxon>Spermatophyta</taxon>
        <taxon>Magnoliopsida</taxon>
        <taxon>eudicotyledons</taxon>
        <taxon>Gunneridae</taxon>
        <taxon>Pentapetalae</taxon>
        <taxon>asterids</taxon>
        <taxon>lamiids</taxon>
        <taxon>Solanales</taxon>
        <taxon>Convolvulaceae</taxon>
        <taxon>Cuscuteae</taxon>
        <taxon>Cuscuta</taxon>
        <taxon>Cuscuta subgen. Grammica</taxon>
        <taxon>Cuscuta sect. Cleistogrammica</taxon>
    </lineage>
</organism>
<feature type="domain" description="FBD" evidence="1">
    <location>
        <begin position="10"/>
        <end position="84"/>
    </location>
</feature>
<evidence type="ECO:0000313" key="3">
    <source>
        <dbReference type="Proteomes" id="UP000595140"/>
    </source>
</evidence>
<reference evidence="2 3" key="1">
    <citation type="submission" date="2018-04" db="EMBL/GenBank/DDBJ databases">
        <authorList>
            <person name="Vogel A."/>
        </authorList>
    </citation>
    <scope>NUCLEOTIDE SEQUENCE [LARGE SCALE GENOMIC DNA]</scope>
</reference>
<dbReference type="InterPro" id="IPR006566">
    <property type="entry name" value="FBD"/>
</dbReference>
<evidence type="ECO:0000259" key="1">
    <source>
        <dbReference type="SMART" id="SM00579"/>
    </source>
</evidence>
<keyword evidence="3" id="KW-1185">Reference proteome</keyword>
<evidence type="ECO:0000313" key="2">
    <source>
        <dbReference type="EMBL" id="VFQ95336.1"/>
    </source>
</evidence>
<dbReference type="AlphaFoldDB" id="A0A484N4D7"/>
<dbReference type="EMBL" id="OOIL02005599">
    <property type="protein sequence ID" value="VFQ95336.1"/>
    <property type="molecule type" value="Genomic_DNA"/>
</dbReference>
<accession>A0A484N4D7</accession>
<dbReference type="OrthoDB" id="1305872at2759"/>
<dbReference type="SMART" id="SM00579">
    <property type="entry name" value="FBD"/>
    <property type="match status" value="1"/>
</dbReference>
<dbReference type="Proteomes" id="UP000595140">
    <property type="component" value="Unassembled WGS sequence"/>
</dbReference>
<gene>
    <name evidence="2" type="ORF">CCAM_LOCUS37112</name>
</gene>
<name>A0A484N4D7_9ASTE</name>
<protein>
    <recommendedName>
        <fullName evidence="1">FBD domain-containing protein</fullName>
    </recommendedName>
</protein>
<dbReference type="Pfam" id="PF08387">
    <property type="entry name" value="FBD"/>
    <property type="match status" value="1"/>
</dbReference>
<proteinExistence type="predicted"/>
<sequence length="95" mass="10725">MLENPSGWLSDHDLCRLENVEIRSFKGSRQEMLFVKAILSKSPALVRLVIEDSDDIDDVAQALKLSRELLSFPRASPKAQVVFVDSKYSNTTMLN</sequence>